<comment type="caution">
    <text evidence="1">The sequence shown here is derived from an EMBL/GenBank/DDBJ whole genome shotgun (WGS) entry which is preliminary data.</text>
</comment>
<dbReference type="EMBL" id="MVCE01000002">
    <property type="protein sequence ID" value="PGF34940.1"/>
    <property type="molecule type" value="Genomic_DNA"/>
</dbReference>
<organism evidence="1 2">
    <name type="scientific">Cutibacterium acnes</name>
    <name type="common">Propionibacterium acnes</name>
    <dbReference type="NCBI Taxonomy" id="1747"/>
    <lineage>
        <taxon>Bacteria</taxon>
        <taxon>Bacillati</taxon>
        <taxon>Actinomycetota</taxon>
        <taxon>Actinomycetes</taxon>
        <taxon>Propionibacteriales</taxon>
        <taxon>Propionibacteriaceae</taxon>
        <taxon>Cutibacterium</taxon>
    </lineage>
</organism>
<reference evidence="1 2" key="1">
    <citation type="submission" date="2017-02" db="EMBL/GenBank/DDBJ databases">
        <title>Prevalence of linear plasmids in Cutibacterium acnes isolates obtained from cancerous prostatic tissue.</title>
        <authorList>
            <person name="Davidsson S."/>
            <person name="Bruggemann H."/>
        </authorList>
    </citation>
    <scope>NUCLEOTIDE SEQUENCE [LARGE SCALE GENOMIC DNA]</scope>
    <source>
        <strain evidence="1 2">11-78</strain>
    </source>
</reference>
<dbReference type="Proteomes" id="UP000226191">
    <property type="component" value="Unassembled WGS sequence"/>
</dbReference>
<protein>
    <submittedName>
        <fullName evidence="1">Uncharacterized protein</fullName>
    </submittedName>
</protein>
<accession>A0A2B7ICL2</accession>
<proteinExistence type="predicted"/>
<dbReference type="RefSeq" id="WP_002515097.1">
    <property type="nucleotide sequence ID" value="NZ_AP019664.1"/>
</dbReference>
<dbReference type="OrthoDB" id="3711227at2"/>
<dbReference type="AlphaFoldDB" id="A0A2B7ICL2"/>
<gene>
    <name evidence="1" type="ORF">B1B09_04800</name>
</gene>
<sequence length="174" mass="19375">MEVKLACGADMNRVWEGATQPLTEHEAECPACQAVRIEALRADQLRDDTVAEDAQTKVVVDPLKLSSVWRSYAADLSPRHCVFDDDGGQVEVRETVLAAIVRNSLADCEDGRLNRIRFSVPHTPLRLRIDLSVARGVRIPDCAERVRHRISTAMTRELGGRPEAIDIIVEDIHV</sequence>
<dbReference type="GeneID" id="92856366"/>
<evidence type="ECO:0000313" key="1">
    <source>
        <dbReference type="EMBL" id="PGF34940.1"/>
    </source>
</evidence>
<evidence type="ECO:0000313" key="2">
    <source>
        <dbReference type="Proteomes" id="UP000226191"/>
    </source>
</evidence>
<name>A0A2B7ICL2_CUTAC</name>